<organism evidence="2 3">
    <name type="scientific">Deinococcus gobiensis (strain DSM 21396 / JCM 16679 / CGMCC 1.7299 / I-0)</name>
    <dbReference type="NCBI Taxonomy" id="745776"/>
    <lineage>
        <taxon>Bacteria</taxon>
        <taxon>Thermotogati</taxon>
        <taxon>Deinococcota</taxon>
        <taxon>Deinococci</taxon>
        <taxon>Deinococcales</taxon>
        <taxon>Deinococcaceae</taxon>
        <taxon>Deinococcus</taxon>
    </lineage>
</organism>
<evidence type="ECO:0000259" key="1">
    <source>
        <dbReference type="PROSITE" id="PS51186"/>
    </source>
</evidence>
<keyword evidence="3" id="KW-1185">Reference proteome</keyword>
<sequence>MSGAHRGYTPGMDLAPTLTTERLLLRGHQAADLDDCAALWQDPEVTRYTTGQPVARQDVWTRLLRHPGHWGLLGFGYWLAFEKASGRFVGEVGLARFERDFLAGQPDLGALPEAGWVTLPWAHGQGFASEAMTAVLAWQDRQGRWPRSFCIIHPDNAPSLRLAGKLGFRPERGARRGEATWQILLRDTPGHALA</sequence>
<evidence type="ECO:0000313" key="3">
    <source>
        <dbReference type="Proteomes" id="UP000007575"/>
    </source>
</evidence>
<dbReference type="PANTHER" id="PTHR43792">
    <property type="entry name" value="GNAT FAMILY, PUTATIVE (AFU_ORTHOLOGUE AFUA_3G00765)-RELATED-RELATED"/>
    <property type="match status" value="1"/>
</dbReference>
<dbReference type="KEGG" id="dgo:DGo_PA0210"/>
<keyword evidence="2" id="KW-0614">Plasmid</keyword>
<dbReference type="Proteomes" id="UP000007575">
    <property type="component" value="Plasmid P1"/>
</dbReference>
<dbReference type="SUPFAM" id="SSF55729">
    <property type="entry name" value="Acyl-CoA N-acyltransferases (Nat)"/>
    <property type="match status" value="1"/>
</dbReference>
<dbReference type="InterPro" id="IPR000182">
    <property type="entry name" value="GNAT_dom"/>
</dbReference>
<evidence type="ECO:0000313" key="2">
    <source>
        <dbReference type="EMBL" id="AFD27096.1"/>
    </source>
</evidence>
<proteinExistence type="predicted"/>
<dbReference type="EMBL" id="CP002192">
    <property type="protein sequence ID" value="AFD27096.1"/>
    <property type="molecule type" value="Genomic_DNA"/>
</dbReference>
<dbReference type="PROSITE" id="PS51186">
    <property type="entry name" value="GNAT"/>
    <property type="match status" value="1"/>
</dbReference>
<keyword evidence="2" id="KW-0808">Transferase</keyword>
<dbReference type="Pfam" id="PF13302">
    <property type="entry name" value="Acetyltransf_3"/>
    <property type="match status" value="1"/>
</dbReference>
<geneLocation type="plasmid" evidence="2 3">
    <name>P1</name>
</geneLocation>
<protein>
    <submittedName>
        <fullName evidence="2">Acetyltransferase, GNAT family</fullName>
    </submittedName>
</protein>
<accession>H8H044</accession>
<name>H8H044_DEIGI</name>
<dbReference type="InterPro" id="IPR051531">
    <property type="entry name" value="N-acetyltransferase"/>
</dbReference>
<gene>
    <name evidence="2" type="ordered locus">DGo_PA0210</name>
</gene>
<dbReference type="AlphaFoldDB" id="H8H044"/>
<dbReference type="HOGENOM" id="CLU_013985_3_1_0"/>
<feature type="domain" description="N-acetyltransferase" evidence="1">
    <location>
        <begin position="23"/>
        <end position="190"/>
    </location>
</feature>
<dbReference type="PANTHER" id="PTHR43792:SF16">
    <property type="entry name" value="N-ACETYLTRANSFERASE DOMAIN-CONTAINING PROTEIN"/>
    <property type="match status" value="1"/>
</dbReference>
<dbReference type="Gene3D" id="3.40.630.30">
    <property type="match status" value="1"/>
</dbReference>
<dbReference type="PATRIC" id="fig|745776.4.peg.3248"/>
<dbReference type="GO" id="GO:0016747">
    <property type="term" value="F:acyltransferase activity, transferring groups other than amino-acyl groups"/>
    <property type="evidence" value="ECO:0007669"/>
    <property type="project" value="InterPro"/>
</dbReference>
<dbReference type="InterPro" id="IPR016181">
    <property type="entry name" value="Acyl_CoA_acyltransferase"/>
</dbReference>
<reference evidence="2 3" key="1">
    <citation type="journal article" date="2012" name="PLoS ONE">
        <title>Genome sequence and transcriptome analysis of the radioresistant bacterium Deinococcus gobiensis: insights into the extreme environmental adaptations.</title>
        <authorList>
            <person name="Yuan M."/>
            <person name="Chen M."/>
            <person name="Zhang W."/>
            <person name="Lu W."/>
            <person name="Wang J."/>
            <person name="Yang M."/>
            <person name="Zhao P."/>
            <person name="Tang R."/>
            <person name="Li X."/>
            <person name="Hao Y."/>
            <person name="Zhou Z."/>
            <person name="Zhan Y."/>
            <person name="Yu H."/>
            <person name="Teng C."/>
            <person name="Yan Y."/>
            <person name="Ping S."/>
            <person name="Wang Y."/>
            <person name="Lin M."/>
        </authorList>
    </citation>
    <scope>NUCLEOTIDE SEQUENCE [LARGE SCALE GENOMIC DNA]</scope>
    <source>
        <strain evidence="3">DSM 21396 / JCM 16679 / CGMCC 1.7299 / I-0</strain>
        <plasmid evidence="2">P1</plasmid>
    </source>
</reference>